<dbReference type="Proteomes" id="UP000320393">
    <property type="component" value="Unassembled WGS sequence"/>
</dbReference>
<dbReference type="FunFam" id="3.90.1010.10:FF:000002">
    <property type="entry name" value="Iron-sulfur cluster assembly scaffold protein NifU"/>
    <property type="match status" value="1"/>
</dbReference>
<dbReference type="Gene3D" id="3.90.1010.10">
    <property type="match status" value="1"/>
</dbReference>
<evidence type="ECO:0000259" key="2">
    <source>
        <dbReference type="Pfam" id="PF01592"/>
    </source>
</evidence>
<dbReference type="AlphaFoldDB" id="A0A537M6W2"/>
<reference evidence="3 4" key="1">
    <citation type="journal article" date="2019" name="Nat. Microbiol.">
        <title>Mediterranean grassland soil C-N compound turnover is dependent on rainfall and depth, and is mediated by genomically divergent microorganisms.</title>
        <authorList>
            <person name="Diamond S."/>
            <person name="Andeer P.F."/>
            <person name="Li Z."/>
            <person name="Crits-Christoph A."/>
            <person name="Burstein D."/>
            <person name="Anantharaman K."/>
            <person name="Lane K.R."/>
            <person name="Thomas B.C."/>
            <person name="Pan C."/>
            <person name="Northen T.R."/>
            <person name="Banfield J.F."/>
        </authorList>
    </citation>
    <scope>NUCLEOTIDE SEQUENCE [LARGE SCALE GENOMIC DNA]</scope>
    <source>
        <strain evidence="3">NP_5</strain>
    </source>
</reference>
<dbReference type="NCBIfam" id="TIGR01994">
    <property type="entry name" value="SUF_scaf_2"/>
    <property type="match status" value="1"/>
</dbReference>
<feature type="domain" description="NIF system FeS cluster assembly NifU N-terminal" evidence="2">
    <location>
        <begin position="7"/>
        <end position="123"/>
    </location>
</feature>
<evidence type="ECO:0000313" key="3">
    <source>
        <dbReference type="EMBL" id="TMJ15992.1"/>
    </source>
</evidence>
<dbReference type="Pfam" id="PF01592">
    <property type="entry name" value="NifU_N"/>
    <property type="match status" value="1"/>
</dbReference>
<comment type="caution">
    <text evidence="3">The sequence shown here is derived from an EMBL/GenBank/DDBJ whole genome shotgun (WGS) entry which is preliminary data.</text>
</comment>
<accession>A0A537M6W2</accession>
<proteinExistence type="inferred from homology"/>
<organism evidence="3 4">
    <name type="scientific">Candidatus Segetimicrobium genomatis</name>
    <dbReference type="NCBI Taxonomy" id="2569760"/>
    <lineage>
        <taxon>Bacteria</taxon>
        <taxon>Bacillati</taxon>
        <taxon>Candidatus Sysuimicrobiota</taxon>
        <taxon>Candidatus Sysuimicrobiia</taxon>
        <taxon>Candidatus Sysuimicrobiales</taxon>
        <taxon>Candidatus Segetimicrobiaceae</taxon>
        <taxon>Candidatus Segetimicrobium</taxon>
    </lineage>
</organism>
<dbReference type="GO" id="GO:0016226">
    <property type="term" value="P:iron-sulfur cluster assembly"/>
    <property type="evidence" value="ECO:0007669"/>
    <property type="project" value="InterPro"/>
</dbReference>
<dbReference type="GO" id="GO:0005506">
    <property type="term" value="F:iron ion binding"/>
    <property type="evidence" value="ECO:0007669"/>
    <property type="project" value="InterPro"/>
</dbReference>
<comment type="similarity">
    <text evidence="1">Belongs to the NifU family.</text>
</comment>
<protein>
    <submittedName>
        <fullName evidence="3">SUF system NifU family Fe-S cluster assembly protein</fullName>
    </submittedName>
</protein>
<evidence type="ECO:0000313" key="4">
    <source>
        <dbReference type="Proteomes" id="UP000320393"/>
    </source>
</evidence>
<dbReference type="SUPFAM" id="SSF82649">
    <property type="entry name" value="SufE/NifU"/>
    <property type="match status" value="1"/>
</dbReference>
<dbReference type="GO" id="GO:0051536">
    <property type="term" value="F:iron-sulfur cluster binding"/>
    <property type="evidence" value="ECO:0007669"/>
    <property type="project" value="InterPro"/>
</dbReference>
<dbReference type="InterPro" id="IPR002871">
    <property type="entry name" value="NIF_FeS_clus_asmbl_NifU_N"/>
</dbReference>
<evidence type="ECO:0000256" key="1">
    <source>
        <dbReference type="ARBA" id="ARBA00006420"/>
    </source>
</evidence>
<dbReference type="PANTHER" id="PTHR10093">
    <property type="entry name" value="IRON-SULFUR CLUSTER ASSEMBLY ENZYME NIFU HOMOLOG"/>
    <property type="match status" value="1"/>
</dbReference>
<dbReference type="EMBL" id="VBAM01000036">
    <property type="protein sequence ID" value="TMJ15992.1"/>
    <property type="molecule type" value="Genomic_DNA"/>
</dbReference>
<gene>
    <name evidence="3" type="ORF">E6H02_01405</name>
</gene>
<dbReference type="CDD" id="cd06664">
    <property type="entry name" value="IscU_like"/>
    <property type="match status" value="1"/>
</dbReference>
<name>A0A537M6W2_9BACT</name>
<sequence>MSLDDLYREVILDHYSHPRNKGSLEGADVTREGANPLCGDEIRIALVLRDGVVQDVRFSGKGCSISQASASMMTERIKGARVEEARRLIAAFKGMMHGDPVQDDLGDLVALAGVRKFPVRVKCATLGWVTLEGALEELAER</sequence>